<reference evidence="5" key="1">
    <citation type="submission" date="2021-03" db="EMBL/GenBank/DDBJ databases">
        <title>Microbacterium sp. nov., a novel actinobacterium isolated from cow dung.</title>
        <authorList>
            <person name="Zhang L."/>
        </authorList>
    </citation>
    <scope>NUCLEOTIDE SEQUENCE</scope>
    <source>
        <strain evidence="5">NEAU-LLB</strain>
    </source>
</reference>
<feature type="domain" description="HTH luxR-type" evidence="4">
    <location>
        <begin position="525"/>
        <end position="590"/>
    </location>
</feature>
<dbReference type="SMART" id="SM00421">
    <property type="entry name" value="HTH_LUXR"/>
    <property type="match status" value="1"/>
</dbReference>
<dbReference type="PANTHER" id="PTHR43214:SF24">
    <property type="entry name" value="TRANSCRIPTIONAL REGULATORY PROTEIN NARL-RELATED"/>
    <property type="match status" value="1"/>
</dbReference>
<dbReference type="Proteomes" id="UP000680132">
    <property type="component" value="Unassembled WGS sequence"/>
</dbReference>
<keyword evidence="2" id="KW-0238">DNA-binding</keyword>
<dbReference type="PROSITE" id="PS50043">
    <property type="entry name" value="HTH_LUXR_2"/>
    <property type="match status" value="1"/>
</dbReference>
<dbReference type="RefSeq" id="WP_208500215.1">
    <property type="nucleotide sequence ID" value="NZ_JAGFOA010000001.1"/>
</dbReference>
<dbReference type="CDD" id="cd06170">
    <property type="entry name" value="LuxR_C_like"/>
    <property type="match status" value="1"/>
</dbReference>
<evidence type="ECO:0000256" key="3">
    <source>
        <dbReference type="ARBA" id="ARBA00023163"/>
    </source>
</evidence>
<protein>
    <submittedName>
        <fullName evidence="5">Response regulator transcription factor</fullName>
    </submittedName>
</protein>
<evidence type="ECO:0000256" key="1">
    <source>
        <dbReference type="ARBA" id="ARBA00023015"/>
    </source>
</evidence>
<organism evidence="5 6">
    <name type="scientific">Microbacterium stercoris</name>
    <dbReference type="NCBI Taxonomy" id="2820289"/>
    <lineage>
        <taxon>Bacteria</taxon>
        <taxon>Bacillati</taxon>
        <taxon>Actinomycetota</taxon>
        <taxon>Actinomycetes</taxon>
        <taxon>Micrococcales</taxon>
        <taxon>Microbacteriaceae</taxon>
        <taxon>Microbacterium</taxon>
    </lineage>
</organism>
<evidence type="ECO:0000313" key="6">
    <source>
        <dbReference type="Proteomes" id="UP000680132"/>
    </source>
</evidence>
<comment type="caution">
    <text evidence="5">The sequence shown here is derived from an EMBL/GenBank/DDBJ whole genome shotgun (WGS) entry which is preliminary data.</text>
</comment>
<dbReference type="PRINTS" id="PR00038">
    <property type="entry name" value="HTHLUXR"/>
</dbReference>
<keyword evidence="3" id="KW-0804">Transcription</keyword>
<evidence type="ECO:0000259" key="4">
    <source>
        <dbReference type="PROSITE" id="PS50043"/>
    </source>
</evidence>
<dbReference type="InterPro" id="IPR039420">
    <property type="entry name" value="WalR-like"/>
</dbReference>
<dbReference type="PANTHER" id="PTHR43214">
    <property type="entry name" value="TWO-COMPONENT RESPONSE REGULATOR"/>
    <property type="match status" value="1"/>
</dbReference>
<dbReference type="Gene3D" id="1.10.10.10">
    <property type="entry name" value="Winged helix-like DNA-binding domain superfamily/Winged helix DNA-binding domain"/>
    <property type="match status" value="1"/>
</dbReference>
<dbReference type="InterPro" id="IPR000792">
    <property type="entry name" value="Tscrpt_reg_LuxR_C"/>
</dbReference>
<dbReference type="GO" id="GO:0003677">
    <property type="term" value="F:DNA binding"/>
    <property type="evidence" value="ECO:0007669"/>
    <property type="project" value="UniProtKB-KW"/>
</dbReference>
<dbReference type="Pfam" id="PF00196">
    <property type="entry name" value="GerE"/>
    <property type="match status" value="1"/>
</dbReference>
<dbReference type="EMBL" id="JAGFOA010000001">
    <property type="protein sequence ID" value="MBO3662552.1"/>
    <property type="molecule type" value="Genomic_DNA"/>
</dbReference>
<evidence type="ECO:0000313" key="5">
    <source>
        <dbReference type="EMBL" id="MBO3662552.1"/>
    </source>
</evidence>
<dbReference type="GO" id="GO:0006355">
    <property type="term" value="P:regulation of DNA-templated transcription"/>
    <property type="evidence" value="ECO:0007669"/>
    <property type="project" value="InterPro"/>
</dbReference>
<gene>
    <name evidence="5" type="ORF">J5V96_03400</name>
</gene>
<evidence type="ECO:0000256" key="2">
    <source>
        <dbReference type="ARBA" id="ARBA00023125"/>
    </source>
</evidence>
<dbReference type="AlphaFoldDB" id="A0A939TWE2"/>
<sequence length="596" mass="63803">MVAVHLGPEVRNRASAWCEIIVAVHRAGMLPDEAMYEASIAFAAATVDAGMVARRALAHVDGSLGLAVTGGLSAAARATILRDVRDVRGIAVRFDQPTPVETDLERALLAGDLTTANRIALREHPFTGSIGGLLARLEPERLQDHPLLALRVAASMLSREQTRARADVYFQIAARSRAGIDELTDPVARAVAHALMSVALRRAGDVNRMLEHTRKALEVLEPRALSRQTTGEESEPVAMGLDQAGTSLYLSGDSLGARRAFEALSVHAGAARLPHRANRAHALLALLDAIEGRMNAVEQRLARIDPSAWPDGWDGAHLAKPMHIAKAALLTSRADPMGALEELRLVEADYASTDFWGAMHVMRVVAAGLAEDDELMARFLREGEQHPGPHLPGTVASIDLAHAIVSGLAPHIAPPRPPYTAMSDAAKAISALALVRVRRTAASEVVAGITTAVPLARIFVLLIRFLSAEEQDRAAAAAEVAALANHHGLWSPFAMLTASERELLRELAPAGALAEFDRYRTRALSGQADVVLTEGEQRVLAALATGASRPQIARDLHLSLNTVKSHLRSLYMKLSATTRDQALQRALSLGLVNVPH</sequence>
<dbReference type="InterPro" id="IPR036388">
    <property type="entry name" value="WH-like_DNA-bd_sf"/>
</dbReference>
<proteinExistence type="predicted"/>
<accession>A0A939TWE2</accession>
<keyword evidence="1" id="KW-0805">Transcription regulation</keyword>
<dbReference type="SUPFAM" id="SSF46894">
    <property type="entry name" value="C-terminal effector domain of the bipartite response regulators"/>
    <property type="match status" value="1"/>
</dbReference>
<keyword evidence="6" id="KW-1185">Reference proteome</keyword>
<dbReference type="InterPro" id="IPR016032">
    <property type="entry name" value="Sig_transdc_resp-reg_C-effctor"/>
</dbReference>
<name>A0A939TWE2_9MICO</name>